<keyword evidence="8 11" id="KW-1133">Transmembrane helix</keyword>
<dbReference type="InterPro" id="IPR003661">
    <property type="entry name" value="HisK_dim/P_dom"/>
</dbReference>
<keyword evidence="4" id="KW-0597">Phosphoprotein</keyword>
<dbReference type="RefSeq" id="WP_066601662.1">
    <property type="nucleotide sequence ID" value="NZ_CP014230.1"/>
</dbReference>
<dbReference type="AlphaFoldDB" id="A0A120KMN7"/>
<evidence type="ECO:0000313" key="14">
    <source>
        <dbReference type="EMBL" id="AMD91711.1"/>
    </source>
</evidence>
<dbReference type="Gene3D" id="3.30.565.10">
    <property type="entry name" value="Histidine kinase-like ATPase, C-terminal domain"/>
    <property type="match status" value="1"/>
</dbReference>
<evidence type="ECO:0000259" key="12">
    <source>
        <dbReference type="PROSITE" id="PS50109"/>
    </source>
</evidence>
<proteinExistence type="predicted"/>
<dbReference type="PANTHER" id="PTHR45436:SF10">
    <property type="entry name" value="HISTIDINE KINASE"/>
    <property type="match status" value="1"/>
</dbReference>
<evidence type="ECO:0000256" key="11">
    <source>
        <dbReference type="SAM" id="Phobius"/>
    </source>
</evidence>
<keyword evidence="10 11" id="KW-0472">Membrane</keyword>
<dbReference type="EC" id="2.7.13.3" evidence="3"/>
<dbReference type="NCBIfam" id="NF008312">
    <property type="entry name" value="PRK11100.1"/>
    <property type="match status" value="1"/>
</dbReference>
<dbReference type="InterPro" id="IPR036890">
    <property type="entry name" value="HATPase_C_sf"/>
</dbReference>
<evidence type="ECO:0000256" key="2">
    <source>
        <dbReference type="ARBA" id="ARBA00004370"/>
    </source>
</evidence>
<dbReference type="Pfam" id="PF02518">
    <property type="entry name" value="HATPase_c"/>
    <property type="match status" value="1"/>
</dbReference>
<evidence type="ECO:0000256" key="4">
    <source>
        <dbReference type="ARBA" id="ARBA00022553"/>
    </source>
</evidence>
<dbReference type="PROSITE" id="PS50885">
    <property type="entry name" value="HAMP"/>
    <property type="match status" value="1"/>
</dbReference>
<dbReference type="InterPro" id="IPR005467">
    <property type="entry name" value="His_kinase_dom"/>
</dbReference>
<evidence type="ECO:0000256" key="1">
    <source>
        <dbReference type="ARBA" id="ARBA00000085"/>
    </source>
</evidence>
<dbReference type="Proteomes" id="UP000063964">
    <property type="component" value="Chromosome"/>
</dbReference>
<dbReference type="OrthoDB" id="9770955at2"/>
<accession>A0A120KMN7</accession>
<dbReference type="SUPFAM" id="SSF55874">
    <property type="entry name" value="ATPase domain of HSP90 chaperone/DNA topoisomerase II/histidine kinase"/>
    <property type="match status" value="1"/>
</dbReference>
<dbReference type="InterPro" id="IPR003594">
    <property type="entry name" value="HATPase_dom"/>
</dbReference>
<keyword evidence="5" id="KW-0808">Transferase</keyword>
<feature type="domain" description="Histidine kinase" evidence="12">
    <location>
        <begin position="263"/>
        <end position="475"/>
    </location>
</feature>
<protein>
    <recommendedName>
        <fullName evidence="3">histidine kinase</fullName>
        <ecNumber evidence="3">2.7.13.3</ecNumber>
    </recommendedName>
</protein>
<keyword evidence="9" id="KW-0902">Two-component regulatory system</keyword>
<sequence>MKLGARIFLSYVLLTAVCFSYPLSRFFGELRTLFVENVEEVLVDQAHILAALIGTSMEAGHFKAGDLDRAFASVRGRTFTARIYDFTKTDVDMHVYLTDAAGRIVFDSARPGSAGADYSNWRDVALTLRGQYGARSTRSDPDNPDTSMLHVASPVMVHGELAGVLTVVKPTTNVNALLEQERPGMLRMWFTAGAAALGLSLLAAVWLTWPVVRLTRYAEQVRTGGRAVLPPLGGTELRDMGLALESMREALEGKKYAEHYVQTLTHEIKSPLSAIMGAAELLTEDMPAERRTAFLGNIRTEAARIQNLVERMLELAALENRRELESREPVPVESLLRGVLEGVAPLLSRRNMTAHCEAGSAGSVPGDRFLLHQALANLVQNAIDFSPDGGCIRITARRGEDRLVVSVEDDGPGIEAEYADKVFEKFFSLRRPGTDKKSTGLGLNFVREVAQLHGGFVRLENTEPGLRASLFLPMG</sequence>
<evidence type="ECO:0000259" key="13">
    <source>
        <dbReference type="PROSITE" id="PS50885"/>
    </source>
</evidence>
<dbReference type="InterPro" id="IPR003660">
    <property type="entry name" value="HAMP_dom"/>
</dbReference>
<evidence type="ECO:0000256" key="6">
    <source>
        <dbReference type="ARBA" id="ARBA00022692"/>
    </source>
</evidence>
<evidence type="ECO:0000256" key="3">
    <source>
        <dbReference type="ARBA" id="ARBA00012438"/>
    </source>
</evidence>
<dbReference type="SMART" id="SM00388">
    <property type="entry name" value="HisKA"/>
    <property type="match status" value="1"/>
</dbReference>
<feature type="transmembrane region" description="Helical" evidence="11">
    <location>
        <begin position="188"/>
        <end position="212"/>
    </location>
</feature>
<dbReference type="EMBL" id="CP014230">
    <property type="protein sequence ID" value="AMD91711.1"/>
    <property type="molecule type" value="Genomic_DNA"/>
</dbReference>
<dbReference type="PANTHER" id="PTHR45436">
    <property type="entry name" value="SENSOR HISTIDINE KINASE YKOH"/>
    <property type="match status" value="1"/>
</dbReference>
<evidence type="ECO:0000256" key="7">
    <source>
        <dbReference type="ARBA" id="ARBA00022777"/>
    </source>
</evidence>
<dbReference type="InterPro" id="IPR050428">
    <property type="entry name" value="TCS_sensor_his_kinase"/>
</dbReference>
<dbReference type="CDD" id="cd00082">
    <property type="entry name" value="HisKA"/>
    <property type="match status" value="1"/>
</dbReference>
<dbReference type="PRINTS" id="PR00344">
    <property type="entry name" value="BCTRLSENSOR"/>
</dbReference>
<dbReference type="STRING" id="888061.AXF15_00325"/>
<dbReference type="InterPro" id="IPR004358">
    <property type="entry name" value="Sig_transdc_His_kin-like_C"/>
</dbReference>
<evidence type="ECO:0000256" key="10">
    <source>
        <dbReference type="ARBA" id="ARBA00023136"/>
    </source>
</evidence>
<dbReference type="GO" id="GO:0000155">
    <property type="term" value="F:phosphorelay sensor kinase activity"/>
    <property type="evidence" value="ECO:0007669"/>
    <property type="project" value="InterPro"/>
</dbReference>
<evidence type="ECO:0000256" key="5">
    <source>
        <dbReference type="ARBA" id="ARBA00022679"/>
    </source>
</evidence>
<dbReference type="Gene3D" id="1.10.287.130">
    <property type="match status" value="1"/>
</dbReference>
<comment type="subcellular location">
    <subcellularLocation>
        <location evidence="2">Membrane</location>
    </subcellularLocation>
</comment>
<organism evidence="14 15">
    <name type="scientific">Desulfomicrobium orale DSM 12838</name>
    <dbReference type="NCBI Taxonomy" id="888061"/>
    <lineage>
        <taxon>Bacteria</taxon>
        <taxon>Pseudomonadati</taxon>
        <taxon>Thermodesulfobacteriota</taxon>
        <taxon>Desulfovibrionia</taxon>
        <taxon>Desulfovibrionales</taxon>
        <taxon>Desulfomicrobiaceae</taxon>
        <taxon>Desulfomicrobium</taxon>
    </lineage>
</organism>
<gene>
    <name evidence="14" type="ORF">AXF15_00325</name>
</gene>
<evidence type="ECO:0000313" key="15">
    <source>
        <dbReference type="Proteomes" id="UP000063964"/>
    </source>
</evidence>
<dbReference type="Pfam" id="PF00512">
    <property type="entry name" value="HisKA"/>
    <property type="match status" value="1"/>
</dbReference>
<name>A0A120KMN7_9BACT</name>
<dbReference type="SMART" id="SM00387">
    <property type="entry name" value="HATPase_c"/>
    <property type="match status" value="1"/>
</dbReference>
<dbReference type="InterPro" id="IPR036097">
    <property type="entry name" value="HisK_dim/P_sf"/>
</dbReference>
<dbReference type="SUPFAM" id="SSF47384">
    <property type="entry name" value="Homodimeric domain of signal transducing histidine kinase"/>
    <property type="match status" value="1"/>
</dbReference>
<reference evidence="15" key="1">
    <citation type="submission" date="2016-02" db="EMBL/GenBank/DDBJ databases">
        <authorList>
            <person name="Holder M.E."/>
            <person name="Ajami N.J."/>
            <person name="Petrosino J.F."/>
        </authorList>
    </citation>
    <scope>NUCLEOTIDE SEQUENCE [LARGE SCALE GENOMIC DNA]</scope>
    <source>
        <strain evidence="15">DSM 12838</strain>
    </source>
</reference>
<keyword evidence="6 11" id="KW-0812">Transmembrane</keyword>
<keyword evidence="7 14" id="KW-0418">Kinase</keyword>
<dbReference type="PROSITE" id="PS50109">
    <property type="entry name" value="HIS_KIN"/>
    <property type="match status" value="1"/>
</dbReference>
<dbReference type="GO" id="GO:0016020">
    <property type="term" value="C:membrane"/>
    <property type="evidence" value="ECO:0007669"/>
    <property type="project" value="UniProtKB-SubCell"/>
</dbReference>
<comment type="catalytic activity">
    <reaction evidence="1">
        <text>ATP + protein L-histidine = ADP + protein N-phospho-L-histidine.</text>
        <dbReference type="EC" id="2.7.13.3"/>
    </reaction>
</comment>
<keyword evidence="15" id="KW-1185">Reference proteome</keyword>
<evidence type="ECO:0000256" key="8">
    <source>
        <dbReference type="ARBA" id="ARBA00022989"/>
    </source>
</evidence>
<evidence type="ECO:0000256" key="9">
    <source>
        <dbReference type="ARBA" id="ARBA00023012"/>
    </source>
</evidence>
<dbReference type="KEGG" id="doa:AXF15_00325"/>
<feature type="domain" description="HAMP" evidence="13">
    <location>
        <begin position="205"/>
        <end position="256"/>
    </location>
</feature>